<dbReference type="RefSeq" id="WP_170206030.1">
    <property type="nucleotide sequence ID" value="NZ_BAAAYS010000027.1"/>
</dbReference>
<proteinExistence type="predicted"/>
<evidence type="ECO:0000313" key="1">
    <source>
        <dbReference type="EMBL" id="TQM66178.1"/>
    </source>
</evidence>
<dbReference type="Proteomes" id="UP000318331">
    <property type="component" value="Unassembled WGS sequence"/>
</dbReference>
<gene>
    <name evidence="1" type="ORF">FB466_1008</name>
</gene>
<accession>A0A543I6H2</accession>
<dbReference type="AlphaFoldDB" id="A0A543I6H2"/>
<protein>
    <submittedName>
        <fullName evidence="1">Uncharacterized protein</fullName>
    </submittedName>
</protein>
<evidence type="ECO:0000313" key="2">
    <source>
        <dbReference type="Proteomes" id="UP000318331"/>
    </source>
</evidence>
<sequence>MTTPVESSFFVEEVRVLGVETETYEDNTEYPLATITAFTFDGEATTINTERE</sequence>
<reference evidence="1 2" key="1">
    <citation type="submission" date="2019-06" db="EMBL/GenBank/DDBJ databases">
        <title>Sequencing the genomes of 1000 actinobacteria strains.</title>
        <authorList>
            <person name="Klenk H.-P."/>
        </authorList>
    </citation>
    <scope>NUCLEOTIDE SEQUENCE [LARGE SCALE GENOMIC DNA]</scope>
    <source>
        <strain evidence="1 2">DSM 18031</strain>
    </source>
</reference>
<comment type="caution">
    <text evidence="1">The sequence shown here is derived from an EMBL/GenBank/DDBJ whole genome shotgun (WGS) entry which is preliminary data.</text>
</comment>
<name>A0A543I6H2_9MICO</name>
<keyword evidence="2" id="KW-1185">Reference proteome</keyword>
<dbReference type="EMBL" id="VFPN01000001">
    <property type="protein sequence ID" value="TQM66178.1"/>
    <property type="molecule type" value="Genomic_DNA"/>
</dbReference>
<organism evidence="1 2">
    <name type="scientific">Klugiella xanthotipulae</name>
    <dbReference type="NCBI Taxonomy" id="244735"/>
    <lineage>
        <taxon>Bacteria</taxon>
        <taxon>Bacillati</taxon>
        <taxon>Actinomycetota</taxon>
        <taxon>Actinomycetes</taxon>
        <taxon>Micrococcales</taxon>
        <taxon>Microbacteriaceae</taxon>
        <taxon>Klugiella</taxon>
    </lineage>
</organism>